<accession>A0A0E9UZX4</accession>
<protein>
    <submittedName>
        <fullName evidence="1">Uncharacterized protein</fullName>
    </submittedName>
</protein>
<dbReference type="EMBL" id="GBXM01048776">
    <property type="protein sequence ID" value="JAH59801.1"/>
    <property type="molecule type" value="Transcribed_RNA"/>
</dbReference>
<sequence>MGPTVDMVDRFLAD</sequence>
<evidence type="ECO:0000313" key="1">
    <source>
        <dbReference type="EMBL" id="JAH71434.1"/>
    </source>
</evidence>
<dbReference type="EMBL" id="GBXM01037143">
    <property type="protein sequence ID" value="JAH71434.1"/>
    <property type="molecule type" value="Transcribed_RNA"/>
</dbReference>
<organism evidence="1">
    <name type="scientific">Anguilla anguilla</name>
    <name type="common">European freshwater eel</name>
    <name type="synonym">Muraena anguilla</name>
    <dbReference type="NCBI Taxonomy" id="7936"/>
    <lineage>
        <taxon>Eukaryota</taxon>
        <taxon>Metazoa</taxon>
        <taxon>Chordata</taxon>
        <taxon>Craniata</taxon>
        <taxon>Vertebrata</taxon>
        <taxon>Euteleostomi</taxon>
        <taxon>Actinopterygii</taxon>
        <taxon>Neopterygii</taxon>
        <taxon>Teleostei</taxon>
        <taxon>Anguilliformes</taxon>
        <taxon>Anguillidae</taxon>
        <taxon>Anguilla</taxon>
    </lineage>
</organism>
<reference evidence="1" key="2">
    <citation type="journal article" date="2015" name="Fish Shellfish Immunol.">
        <title>Early steps in the European eel (Anguilla anguilla)-Vibrio vulnificus interaction in the gills: Role of the RtxA13 toxin.</title>
        <authorList>
            <person name="Callol A."/>
            <person name="Pajuelo D."/>
            <person name="Ebbesson L."/>
            <person name="Teles M."/>
            <person name="MacKenzie S."/>
            <person name="Amaro C."/>
        </authorList>
    </citation>
    <scope>NUCLEOTIDE SEQUENCE</scope>
</reference>
<proteinExistence type="predicted"/>
<reference evidence="1" key="1">
    <citation type="submission" date="2014-11" db="EMBL/GenBank/DDBJ databases">
        <authorList>
            <person name="Amaro Gonzalez C."/>
        </authorList>
    </citation>
    <scope>NUCLEOTIDE SEQUENCE</scope>
</reference>
<name>A0A0E9UZX4_ANGAN</name>